<dbReference type="PRINTS" id="PR00455">
    <property type="entry name" value="HTHTETR"/>
</dbReference>
<dbReference type="SUPFAM" id="SSF48498">
    <property type="entry name" value="Tetracyclin repressor-like, C-terminal domain"/>
    <property type="match status" value="1"/>
</dbReference>
<dbReference type="Pfam" id="PF13305">
    <property type="entry name" value="TetR_C_33"/>
    <property type="match status" value="1"/>
</dbReference>
<reference evidence="7" key="1">
    <citation type="submission" date="2024-05" db="EMBL/GenBank/DDBJ databases">
        <title>Whole genome shotgun sequence of Streptomyces hygroscopicus NBRC 113678.</title>
        <authorList>
            <person name="Komaki H."/>
            <person name="Tamura T."/>
        </authorList>
    </citation>
    <scope>NUCLEOTIDE SEQUENCE</scope>
    <source>
        <strain evidence="7">N11-34</strain>
    </source>
</reference>
<name>A0ABQ3TST1_STRHY</name>
<evidence type="ECO:0000256" key="2">
    <source>
        <dbReference type="ARBA" id="ARBA00023125"/>
    </source>
</evidence>
<evidence type="ECO:0000313" key="8">
    <source>
        <dbReference type="Proteomes" id="UP001054854"/>
    </source>
</evidence>
<dbReference type="PROSITE" id="PS50977">
    <property type="entry name" value="HTH_TETR_2"/>
    <property type="match status" value="1"/>
</dbReference>
<keyword evidence="2 4" id="KW-0238">DNA-binding</keyword>
<sequence length="239" mass="25327">MRGEHHRPGHGGGRVPQERGRRQARIDVYDAHIEGEVCTLSPSTGSGYHHGDLRAALLDSALALLDTEGPGGLSLRAVARHAGVSPNAPYRHYRDKDALLAALATRGFTELGERLATAAPGNDPGTELITMACAAVDYALDHPGVYRLMFGQPCSTHPDAVAASDAAIAFVAERIAAVARPERCEALRIGLWSLVHGLSTLLLDERLGTRTRAEAGALVETVVRTMLDTGLERPDGCSG</sequence>
<dbReference type="InterPro" id="IPR050109">
    <property type="entry name" value="HTH-type_TetR-like_transc_reg"/>
</dbReference>
<feature type="domain" description="HTH tetR-type" evidence="6">
    <location>
        <begin position="51"/>
        <end position="111"/>
    </location>
</feature>
<feature type="region of interest" description="Disordered" evidence="5">
    <location>
        <begin position="1"/>
        <end position="21"/>
    </location>
</feature>
<dbReference type="InterPro" id="IPR025996">
    <property type="entry name" value="MT1864/Rv1816-like_C"/>
</dbReference>
<dbReference type="PANTHER" id="PTHR30055:SF220">
    <property type="entry name" value="TETR-FAMILY REGULATORY PROTEIN"/>
    <property type="match status" value="1"/>
</dbReference>
<dbReference type="SUPFAM" id="SSF46689">
    <property type="entry name" value="Homeodomain-like"/>
    <property type="match status" value="1"/>
</dbReference>
<evidence type="ECO:0000256" key="4">
    <source>
        <dbReference type="PROSITE-ProRule" id="PRU00335"/>
    </source>
</evidence>
<keyword evidence="8" id="KW-1185">Reference proteome</keyword>
<dbReference type="InterPro" id="IPR036271">
    <property type="entry name" value="Tet_transcr_reg_TetR-rel_C_sf"/>
</dbReference>
<dbReference type="EMBL" id="BNEK01000002">
    <property type="protein sequence ID" value="GHJ26323.1"/>
    <property type="molecule type" value="Genomic_DNA"/>
</dbReference>
<dbReference type="PANTHER" id="PTHR30055">
    <property type="entry name" value="HTH-TYPE TRANSCRIPTIONAL REGULATOR RUTR"/>
    <property type="match status" value="1"/>
</dbReference>
<evidence type="ECO:0000313" key="7">
    <source>
        <dbReference type="EMBL" id="GHJ26323.1"/>
    </source>
</evidence>
<keyword evidence="1" id="KW-0805">Transcription regulation</keyword>
<organism evidence="7 8">
    <name type="scientific">Streptomyces hygroscopicus</name>
    <dbReference type="NCBI Taxonomy" id="1912"/>
    <lineage>
        <taxon>Bacteria</taxon>
        <taxon>Bacillati</taxon>
        <taxon>Actinomycetota</taxon>
        <taxon>Actinomycetes</taxon>
        <taxon>Kitasatosporales</taxon>
        <taxon>Streptomycetaceae</taxon>
        <taxon>Streptomyces</taxon>
        <taxon>Streptomyces violaceusniger group</taxon>
    </lineage>
</organism>
<evidence type="ECO:0000256" key="1">
    <source>
        <dbReference type="ARBA" id="ARBA00023015"/>
    </source>
</evidence>
<gene>
    <name evidence="7" type="ORF">TPA0910_07560</name>
</gene>
<proteinExistence type="predicted"/>
<accession>A0ABQ3TST1</accession>
<dbReference type="InterPro" id="IPR001647">
    <property type="entry name" value="HTH_TetR"/>
</dbReference>
<comment type="caution">
    <text evidence="7">The sequence shown here is derived from an EMBL/GenBank/DDBJ whole genome shotgun (WGS) entry which is preliminary data.</text>
</comment>
<feature type="DNA-binding region" description="H-T-H motif" evidence="4">
    <location>
        <begin position="74"/>
        <end position="93"/>
    </location>
</feature>
<evidence type="ECO:0000256" key="3">
    <source>
        <dbReference type="ARBA" id="ARBA00023163"/>
    </source>
</evidence>
<keyword evidence="3" id="KW-0804">Transcription</keyword>
<dbReference type="Proteomes" id="UP001054854">
    <property type="component" value="Unassembled WGS sequence"/>
</dbReference>
<evidence type="ECO:0000259" key="6">
    <source>
        <dbReference type="PROSITE" id="PS50977"/>
    </source>
</evidence>
<evidence type="ECO:0000256" key="5">
    <source>
        <dbReference type="SAM" id="MobiDB-lite"/>
    </source>
</evidence>
<dbReference type="InterPro" id="IPR009057">
    <property type="entry name" value="Homeodomain-like_sf"/>
</dbReference>
<protein>
    <recommendedName>
        <fullName evidence="6">HTH tetR-type domain-containing protein</fullName>
    </recommendedName>
</protein>
<dbReference type="Gene3D" id="1.10.357.10">
    <property type="entry name" value="Tetracycline Repressor, domain 2"/>
    <property type="match status" value="1"/>
</dbReference>
<dbReference type="Pfam" id="PF00440">
    <property type="entry name" value="TetR_N"/>
    <property type="match status" value="1"/>
</dbReference>